<sequence length="1668" mass="187708">MLKSWKQAWKKEDGSTQGGAKVHEDDDTHPALDYSASLTPPDKRHTSTSAFSTSSSNASPAPMLVRTLSEVELDDVEERPMKRHRTNLSERHASPEAIHSRLPEIMDIDEEEESTLEPESMSIEEFEESLITQTKLENTLAVLHSDSQKVKITGELLEWACGVERERPVTVTRKRRVALVVVEDVATASARAVQLANQCNLSMTVYTHSSHDSSMESWIDMSNKKEAVIVSARLLFDSLVQGTLAISRVHFMIMDDILSAKDDENHPIQLFMKDFYRATDKLSRPRVFGVIVVPPDSQFYFDIRLLELENVLDAKYHGVQDAMRDSILSLPDKPMELVIFYDPQVQVAETSLLRTLRSFDPLMLLYRSHYRNSKYALGEIGACACDLVWRRALKEMEGETVRNDPFFEEEDELQAGSEAAIRRTKKNVKSTIRNWLFTMPNLDSTSRGFNVTPKFAKLMQILKACEPQGDAFRGIIFVQKRSIALVLVDLLRTLDDQVGFIRPQALVGHGLAAEASVQADILEAFRTGVCNLIVATKYAEDLEICPVTIVIRFDLFESQVSYAHCRARARGQQCHLVHMAERGSDVHRRILAQVARIDPRMERWVQRVSTSTGSSVPPLPLRETIDPYRSDSDDEDDDPGSFVQDPTTSGRIYVQDAVTVVYRFSSQLSTAGDAEERLNRPLFEYEELQDGPSSKIMFICTVLLPPGSPLRRVSGSPSSSMPQARRLACYQTCYELYSRGILDYRLFPRPPLPSTRPQRAVYISAKMIEQSSDKEEEDDQVFDPTMQHHDKTPGIRLYSRKRPDFWDNTLPIMRGCLYPTIVVPVVNSGSTEFGRMYAPMVILTRLPLPPLSPFDIYFSGSPKKVFFKRGDAFEIDEDRLQDLYKFTVRIVRSITNKPYICALDSVPYFLAPLPRDFEVDLHEPDDGHRWEFPNVVDHIPWDKVQLAANKPTVALNTQDLQTLMIDTEDAMIQDRWAEFTRRYYCVRMRPELTPLSKPEDSPREKEFDNLVEYCKARRKEFAGLQNYKQPLIEVDLCPMLVSHLNPIARPAAESKHAPAKYLIPELCAKCTIPASAFRTACLLPSILSKLDDILLIKELNAKYFDHSIAESQLLAAVSSPSTLADVDYERLELLGDAYLKYLSSIYLFVTFPTLHEGALHLSRQRIISNRSLLKNANRCGLPQYIQSKPFTPKSWVPQNFILYRPPKARQEDEPTEIPEQELEEGELPIDVKSGFGNNPILVVSEEYGFGKPADDQPEAGTQPKKTGKKKQESFTTQWLGDKAVADVAEAIIGAAYVTGGREVALKVTKALNIPVPHIDRWSDFGRKALAPPPEVTAKLPTGSIQAVEAIIGQKFNHPHLLAQALTHASISGNEMTSYERLEFIGDAILDFLVIRHIFDRDIALSPGALTLLKGAMVSNAALAAVCIWSGLHEHLLFESASLENNIQAYADELYDKQMAEYEQATREDRQPGQYWVDIEPPKALSDVVESILGAIYVSDNFSPVGAEAFFDKVLAPFYDQHITLHTLSHHPTKILFELLQSQGCQSFELVKEPIDPRYNEYGHTVESLIVIHGIILATATDISVNSCARRASEIALDAIEGDPLFMNLVIHGIILATATDTSVNSCARRASEIALDAIEGDPLFMNRHCDCRALNQARKAAKKAEKVA</sequence>
<dbReference type="PANTHER" id="PTHR14950:SF37">
    <property type="entry name" value="ENDORIBONUCLEASE DICER"/>
    <property type="match status" value="1"/>
</dbReference>
<dbReference type="GO" id="GO:0005524">
    <property type="term" value="F:ATP binding"/>
    <property type="evidence" value="ECO:0007669"/>
    <property type="project" value="UniProtKB-KW"/>
</dbReference>
<feature type="compositionally biased region" description="Low complexity" evidence="7">
    <location>
        <begin position="47"/>
        <end position="61"/>
    </location>
</feature>
<dbReference type="Pfam" id="PF00636">
    <property type="entry name" value="Ribonuclease_3"/>
    <property type="match status" value="2"/>
</dbReference>
<feature type="domain" description="Dicer dsRNA-binding fold" evidence="9">
    <location>
        <begin position="657"/>
        <end position="756"/>
    </location>
</feature>
<evidence type="ECO:0000259" key="8">
    <source>
        <dbReference type="PROSITE" id="PS50142"/>
    </source>
</evidence>
<dbReference type="PANTHER" id="PTHR14950">
    <property type="entry name" value="DICER-RELATED"/>
    <property type="match status" value="1"/>
</dbReference>
<keyword evidence="3" id="KW-0378">Hydrolase</keyword>
<comment type="caution">
    <text evidence="10">The sequence shown here is derived from an EMBL/GenBank/DDBJ whole genome shotgun (WGS) entry which is preliminary data.</text>
</comment>
<feature type="domain" description="RNase III" evidence="8">
    <location>
        <begin position="1344"/>
        <end position="1500"/>
    </location>
</feature>
<dbReference type="Gene3D" id="1.10.1520.10">
    <property type="entry name" value="Ribonuclease III domain"/>
    <property type="match status" value="2"/>
</dbReference>
<evidence type="ECO:0000256" key="1">
    <source>
        <dbReference type="ARBA" id="ARBA00022737"/>
    </source>
</evidence>
<dbReference type="InterPro" id="IPR027417">
    <property type="entry name" value="P-loop_NTPase"/>
</dbReference>
<dbReference type="Gene3D" id="3.40.50.300">
    <property type="entry name" value="P-loop containing nucleotide triphosphate hydrolases"/>
    <property type="match status" value="2"/>
</dbReference>
<dbReference type="EMBL" id="LNZH02000215">
    <property type="protein sequence ID" value="OCB84551.1"/>
    <property type="molecule type" value="Genomic_DNA"/>
</dbReference>
<dbReference type="PROSITE" id="PS51327">
    <property type="entry name" value="DICER_DSRBF"/>
    <property type="match status" value="1"/>
</dbReference>
<feature type="region of interest" description="Disordered" evidence="7">
    <location>
        <begin position="1251"/>
        <end position="1274"/>
    </location>
</feature>
<evidence type="ECO:0000313" key="10">
    <source>
        <dbReference type="EMBL" id="OCB84551.1"/>
    </source>
</evidence>
<dbReference type="InterPro" id="IPR036389">
    <property type="entry name" value="RNase_III_sf"/>
</dbReference>
<evidence type="ECO:0000256" key="6">
    <source>
        <dbReference type="PROSITE-ProRule" id="PRU00657"/>
    </source>
</evidence>
<dbReference type="GO" id="GO:0004386">
    <property type="term" value="F:helicase activity"/>
    <property type="evidence" value="ECO:0007669"/>
    <property type="project" value="UniProtKB-KW"/>
</dbReference>
<organism evidence="10 11">
    <name type="scientific">Sanghuangporus baumii</name>
    <name type="common">Phellinus baumii</name>
    <dbReference type="NCBI Taxonomy" id="108892"/>
    <lineage>
        <taxon>Eukaryota</taxon>
        <taxon>Fungi</taxon>
        <taxon>Dikarya</taxon>
        <taxon>Basidiomycota</taxon>
        <taxon>Agaricomycotina</taxon>
        <taxon>Agaricomycetes</taxon>
        <taxon>Hymenochaetales</taxon>
        <taxon>Hymenochaetaceae</taxon>
        <taxon>Sanghuangporus</taxon>
    </lineage>
</organism>
<feature type="compositionally biased region" description="Basic and acidic residues" evidence="7">
    <location>
        <begin position="21"/>
        <end position="30"/>
    </location>
</feature>
<dbReference type="CDD" id="cd00593">
    <property type="entry name" value="RIBOc"/>
    <property type="match status" value="2"/>
</dbReference>
<name>A0A9Q5HRA4_SANBA</name>
<accession>A0A9Q5HRA4</accession>
<keyword evidence="11" id="KW-1185">Reference proteome</keyword>
<dbReference type="InterPro" id="IPR005034">
    <property type="entry name" value="Dicer_dimerisation"/>
</dbReference>
<dbReference type="Pfam" id="PF03368">
    <property type="entry name" value="Dicer_dimer"/>
    <property type="match status" value="1"/>
</dbReference>
<evidence type="ECO:0000256" key="5">
    <source>
        <dbReference type="ARBA" id="ARBA00022840"/>
    </source>
</evidence>
<keyword evidence="5" id="KW-0067">ATP-binding</keyword>
<evidence type="ECO:0000256" key="2">
    <source>
        <dbReference type="ARBA" id="ARBA00022741"/>
    </source>
</evidence>
<dbReference type="InterPro" id="IPR000999">
    <property type="entry name" value="RNase_III_dom"/>
</dbReference>
<keyword evidence="6" id="KW-0694">RNA-binding</keyword>
<evidence type="ECO:0000256" key="4">
    <source>
        <dbReference type="ARBA" id="ARBA00022806"/>
    </source>
</evidence>
<keyword evidence="4" id="KW-0347">Helicase</keyword>
<evidence type="ECO:0000256" key="3">
    <source>
        <dbReference type="ARBA" id="ARBA00022801"/>
    </source>
</evidence>
<gene>
    <name evidence="10" type="ORF">A7U60_g8537</name>
</gene>
<feature type="region of interest" description="Disordered" evidence="7">
    <location>
        <begin position="1"/>
        <end position="63"/>
    </location>
</feature>
<dbReference type="SUPFAM" id="SSF52540">
    <property type="entry name" value="P-loop containing nucleoside triphosphate hydrolases"/>
    <property type="match status" value="1"/>
</dbReference>
<dbReference type="PROSITE" id="PS50142">
    <property type="entry name" value="RNASE_3_2"/>
    <property type="match status" value="2"/>
</dbReference>
<keyword evidence="2" id="KW-0547">Nucleotide-binding</keyword>
<proteinExistence type="predicted"/>
<reference evidence="10" key="1">
    <citation type="submission" date="2016-06" db="EMBL/GenBank/DDBJ databases">
        <title>Draft Genome sequence of the fungus Inonotus baumii.</title>
        <authorList>
            <person name="Zhu H."/>
            <person name="Lin W."/>
        </authorList>
    </citation>
    <scope>NUCLEOTIDE SEQUENCE</scope>
    <source>
        <strain evidence="10">821</strain>
    </source>
</reference>
<dbReference type="OrthoDB" id="416741at2759"/>
<dbReference type="SUPFAM" id="SSF69065">
    <property type="entry name" value="RNase III domain-like"/>
    <property type="match status" value="2"/>
</dbReference>
<protein>
    <submittedName>
        <fullName evidence="10">Ribonuclease III</fullName>
    </submittedName>
</protein>
<dbReference type="Proteomes" id="UP000757232">
    <property type="component" value="Unassembled WGS sequence"/>
</dbReference>
<evidence type="ECO:0000256" key="7">
    <source>
        <dbReference type="SAM" id="MobiDB-lite"/>
    </source>
</evidence>
<dbReference type="InterPro" id="IPR038248">
    <property type="entry name" value="Dicer_dimer_sf"/>
</dbReference>
<evidence type="ECO:0000259" key="9">
    <source>
        <dbReference type="PROSITE" id="PS51327"/>
    </source>
</evidence>
<feature type="region of interest" description="Disordered" evidence="7">
    <location>
        <begin position="608"/>
        <end position="647"/>
    </location>
</feature>
<dbReference type="SMART" id="SM00535">
    <property type="entry name" value="RIBOc"/>
    <property type="match status" value="2"/>
</dbReference>
<dbReference type="GO" id="GO:0006396">
    <property type="term" value="P:RNA processing"/>
    <property type="evidence" value="ECO:0007669"/>
    <property type="project" value="InterPro"/>
</dbReference>
<feature type="domain" description="RNase III" evidence="8">
    <location>
        <begin position="1096"/>
        <end position="1300"/>
    </location>
</feature>
<dbReference type="GO" id="GO:0004525">
    <property type="term" value="F:ribonuclease III activity"/>
    <property type="evidence" value="ECO:0007669"/>
    <property type="project" value="InterPro"/>
</dbReference>
<dbReference type="GO" id="GO:0003723">
    <property type="term" value="F:RNA binding"/>
    <property type="evidence" value="ECO:0007669"/>
    <property type="project" value="UniProtKB-UniRule"/>
</dbReference>
<evidence type="ECO:0000313" key="11">
    <source>
        <dbReference type="Proteomes" id="UP000757232"/>
    </source>
</evidence>
<keyword evidence="1" id="KW-0677">Repeat</keyword>
<dbReference type="Gene3D" id="3.30.160.380">
    <property type="entry name" value="Dicer dimerisation domain"/>
    <property type="match status" value="1"/>
</dbReference>